<dbReference type="AlphaFoldDB" id="A0AAD7ZT04"/>
<protein>
    <recommendedName>
        <fullName evidence="3">Coiled-coil-helix-coiled-coil-helix domain-containing protein 1</fullName>
    </recommendedName>
</protein>
<dbReference type="InterPro" id="IPR009069">
    <property type="entry name" value="Cys_alpha_HP_mot_SF"/>
</dbReference>
<dbReference type="Proteomes" id="UP001233999">
    <property type="component" value="Unassembled WGS sequence"/>
</dbReference>
<gene>
    <name evidence="1" type="ORF">L9F63_020032</name>
</gene>
<sequence>MRIFDNLRVPARIPQKEPVPIKRSLPMKLKLRVSGKGERNSEVACLQELTIMLDCFKNNEFKQEICSKEINNLQKCFKNYMTEEQAKKNREQNAIVTPDEKNLSAKQLNNFLKKFPPN</sequence>
<dbReference type="PANTHER" id="PTHR31278:SF2">
    <property type="entry name" value="SMALL RIBOSOMAL SUBUNIT PROTEIN MS37"/>
    <property type="match status" value="1"/>
</dbReference>
<reference evidence="1" key="2">
    <citation type="submission" date="2023-05" db="EMBL/GenBank/DDBJ databases">
        <authorList>
            <person name="Fouks B."/>
        </authorList>
    </citation>
    <scope>NUCLEOTIDE SEQUENCE</scope>
    <source>
        <strain evidence="1">Stay&amp;Tobe</strain>
        <tissue evidence="1">Testes</tissue>
    </source>
</reference>
<organism evidence="1 2">
    <name type="scientific">Diploptera punctata</name>
    <name type="common">Pacific beetle cockroach</name>
    <dbReference type="NCBI Taxonomy" id="6984"/>
    <lineage>
        <taxon>Eukaryota</taxon>
        <taxon>Metazoa</taxon>
        <taxon>Ecdysozoa</taxon>
        <taxon>Arthropoda</taxon>
        <taxon>Hexapoda</taxon>
        <taxon>Insecta</taxon>
        <taxon>Pterygota</taxon>
        <taxon>Neoptera</taxon>
        <taxon>Polyneoptera</taxon>
        <taxon>Dictyoptera</taxon>
        <taxon>Blattodea</taxon>
        <taxon>Blaberoidea</taxon>
        <taxon>Blaberidae</taxon>
        <taxon>Diplopterinae</taxon>
        <taxon>Diploptera</taxon>
    </lineage>
</organism>
<dbReference type="SUPFAM" id="SSF47072">
    <property type="entry name" value="Cysteine alpha-hairpin motif"/>
    <property type="match status" value="1"/>
</dbReference>
<dbReference type="EMBL" id="JASPKZ010007173">
    <property type="protein sequence ID" value="KAJ9586324.1"/>
    <property type="molecule type" value="Genomic_DNA"/>
</dbReference>
<keyword evidence="2" id="KW-1185">Reference proteome</keyword>
<evidence type="ECO:0008006" key="3">
    <source>
        <dbReference type="Google" id="ProtNLM"/>
    </source>
</evidence>
<accession>A0AAD7ZT04</accession>
<proteinExistence type="predicted"/>
<comment type="caution">
    <text evidence="1">The sequence shown here is derived from an EMBL/GenBank/DDBJ whole genome shotgun (WGS) entry which is preliminary data.</text>
</comment>
<dbReference type="GO" id="GO:0005761">
    <property type="term" value="C:mitochondrial ribosome"/>
    <property type="evidence" value="ECO:0007669"/>
    <property type="project" value="InterPro"/>
</dbReference>
<evidence type="ECO:0000313" key="2">
    <source>
        <dbReference type="Proteomes" id="UP001233999"/>
    </source>
</evidence>
<dbReference type="PANTHER" id="PTHR31278">
    <property type="entry name" value="CHCHD1"/>
    <property type="match status" value="1"/>
</dbReference>
<name>A0AAD7ZT04_DIPPU</name>
<dbReference type="InterPro" id="IPR033620">
    <property type="entry name" value="Ribosomal_mS37_met"/>
</dbReference>
<dbReference type="GO" id="GO:0032543">
    <property type="term" value="P:mitochondrial translation"/>
    <property type="evidence" value="ECO:0007669"/>
    <property type="project" value="InterPro"/>
</dbReference>
<dbReference type="GO" id="GO:0005654">
    <property type="term" value="C:nucleoplasm"/>
    <property type="evidence" value="ECO:0007669"/>
    <property type="project" value="TreeGrafter"/>
</dbReference>
<reference evidence="1" key="1">
    <citation type="journal article" date="2023" name="IScience">
        <title>Live-bearing cockroach genome reveals convergent evolutionary mechanisms linked to viviparity in insects and beyond.</title>
        <authorList>
            <person name="Fouks B."/>
            <person name="Harrison M.C."/>
            <person name="Mikhailova A.A."/>
            <person name="Marchal E."/>
            <person name="English S."/>
            <person name="Carruthers M."/>
            <person name="Jennings E.C."/>
            <person name="Chiamaka E.L."/>
            <person name="Frigard R.A."/>
            <person name="Pippel M."/>
            <person name="Attardo G.M."/>
            <person name="Benoit J.B."/>
            <person name="Bornberg-Bauer E."/>
            <person name="Tobe S.S."/>
        </authorList>
    </citation>
    <scope>NUCLEOTIDE SEQUENCE</scope>
    <source>
        <strain evidence="1">Stay&amp;Tobe</strain>
    </source>
</reference>
<evidence type="ECO:0000313" key="1">
    <source>
        <dbReference type="EMBL" id="KAJ9586324.1"/>
    </source>
</evidence>
<dbReference type="GO" id="GO:0003723">
    <property type="term" value="F:RNA binding"/>
    <property type="evidence" value="ECO:0007669"/>
    <property type="project" value="TreeGrafter"/>
</dbReference>